<dbReference type="AlphaFoldDB" id="A0A4D7K0S8"/>
<evidence type="ECO:0000313" key="1">
    <source>
        <dbReference type="EMBL" id="QCK14484.1"/>
    </source>
</evidence>
<dbReference type="EMBL" id="CP028923">
    <property type="protein sequence ID" value="QCK14484.1"/>
    <property type="molecule type" value="Genomic_DNA"/>
</dbReference>
<name>A0A4D7K0S8_9BACT</name>
<evidence type="ECO:0000313" key="2">
    <source>
        <dbReference type="Proteomes" id="UP000298616"/>
    </source>
</evidence>
<protein>
    <submittedName>
        <fullName evidence="1">Uncharacterized protein</fullName>
    </submittedName>
</protein>
<gene>
    <name evidence="1" type="ORF">DCC35_06885</name>
</gene>
<dbReference type="Proteomes" id="UP000298616">
    <property type="component" value="Chromosome"/>
</dbReference>
<keyword evidence="2" id="KW-1185">Reference proteome</keyword>
<accession>A0A4D7K0S8</accession>
<reference evidence="1 2" key="1">
    <citation type="submission" date="2018-04" db="EMBL/GenBank/DDBJ databases">
        <title>Complete genome uncultured novel isolate.</title>
        <authorList>
            <person name="Merlino G."/>
        </authorList>
    </citation>
    <scope>NUCLEOTIDE SEQUENCE [LARGE SCALE GENOMIC DNA]</scope>
    <source>
        <strain evidence="2">R1DC9</strain>
    </source>
</reference>
<dbReference type="KEGG" id="fpf:DCC35_06885"/>
<proteinExistence type="predicted"/>
<sequence>MDGRLFLKAIPSVRIRIFKNLGLTGFWASQRNKCVDENSVSTTEIIVSFHFDDIINKNCSIA</sequence>
<organism evidence="1 2">
    <name type="scientific">Mangrovivirga cuniculi</name>
    <dbReference type="NCBI Taxonomy" id="2715131"/>
    <lineage>
        <taxon>Bacteria</taxon>
        <taxon>Pseudomonadati</taxon>
        <taxon>Bacteroidota</taxon>
        <taxon>Cytophagia</taxon>
        <taxon>Cytophagales</taxon>
        <taxon>Mangrovivirgaceae</taxon>
        <taxon>Mangrovivirga</taxon>
    </lineage>
</organism>